<evidence type="ECO:0000313" key="1">
    <source>
        <dbReference type="EMBL" id="ADK87270.1"/>
    </source>
</evidence>
<dbReference type="PaxDb" id="722438-MPNE_0601"/>
<reference evidence="1 2" key="1">
    <citation type="journal article" date="2010" name="Appl. Environ. Microbiol.">
        <title>Targeted chromosomal knockouts in Mycoplasma pneumoniae.</title>
        <authorList>
            <person name="Krishnakumar R."/>
            <person name="Assad-Garcia N."/>
            <person name="Benders G.A."/>
            <person name="Phan Q."/>
            <person name="Montague M.G."/>
            <person name="Glass J.I."/>
        </authorList>
    </citation>
    <scope>NUCLEOTIDE SEQUENCE [LARGE SCALE GENOMIC DNA]</scope>
    <source>
        <strain evidence="2">ATCC 15531 / DSM 22911 / NBRC 14401 / NCTC 10119 / FH</strain>
    </source>
</reference>
<accession>A0A0H3DLK0</accession>
<dbReference type="KEGG" id="mpj:MPNE_0601"/>
<dbReference type="HOGENOM" id="CLU_2509144_0_0_14"/>
<organism evidence="1 2">
    <name type="scientific">Mycoplasmoides pneumoniae (strain ATCC 15531 / DSM 23978 / CIP 103766 / NBRC 14401 / NCTC 10119 / FH)</name>
    <name type="common">Mycoplasma pneumoniae</name>
    <dbReference type="NCBI Taxonomy" id="722438"/>
    <lineage>
        <taxon>Bacteria</taxon>
        <taxon>Bacillati</taxon>
        <taxon>Mycoplasmatota</taxon>
        <taxon>Mycoplasmoidales</taxon>
        <taxon>Mycoplasmoidaceae</taxon>
        <taxon>Mycoplasmoides</taxon>
    </lineage>
</organism>
<dbReference type="AlphaFoldDB" id="A0A0H3DLK0"/>
<dbReference type="EMBL" id="CP002077">
    <property type="protein sequence ID" value="ADK87270.1"/>
    <property type="molecule type" value="Genomic_DNA"/>
</dbReference>
<dbReference type="PATRIC" id="fig|722438.3.peg.579"/>
<gene>
    <name evidence="1" type="ordered locus">MPNE_0601</name>
</gene>
<proteinExistence type="predicted"/>
<protein>
    <submittedName>
        <fullName evidence="1">Uncharacterized protein</fullName>
    </submittedName>
</protein>
<evidence type="ECO:0000313" key="2">
    <source>
        <dbReference type="Proteomes" id="UP000007756"/>
    </source>
</evidence>
<dbReference type="STRING" id="722438.F539_02895"/>
<dbReference type="Proteomes" id="UP000007756">
    <property type="component" value="Chromosome"/>
</dbReference>
<sequence>MFGYNDMVENTKDSAYYWRNKKAILQVLVPLVIAKEGPHNLSFKNLARYCSKGQMKYYYVTLIFLLNLNPVCLKKFTKKNAEKKF</sequence>
<name>A0A0H3DLK0_MYCPB</name>